<sequence>MALNIGSMISFIQRLEDLASESPNTIAISCGEDTITRAELVRQGYNLAVYLHEHGTREGDMVTVAVPNSIDFFVAYVAAWRLGATPQPISSRLPQRELEAIIELANPSALVGVADGEFPGRTCLPLGFRAPDADASHLPYVISKAWKAPTSGGSTGRPKLIVSGDPASLDETANPPLMMDPGGCLVMPGPLYHNGPAVWSCQALLNGLQVALLPRFDAAGTLAEIQKYKGSVLYMVPTMMKRILRLPDEERFSYDLSSLRVVWHLAEPCPEWLKVAWIEWLGAERIFELYAGTEAQIATVITGPEWMAHRGSVGKIIPGTVSITDEEGNEVPVGEMGEVWMRSPRDTPTYQYLGATARTRDGGWESLGDMGRLDEDGYLYLGDRAADMILSGGANIYPAEIEAVIQEHPAVKSCAVIGLPDEDKGNTVHAIIEADIAEVSEDQLKSFLGERLVIYKVPRTFEFVDFALRDDAGKVRRSALRSERLTEG</sequence>
<feature type="domain" description="AMP-binding enzyme C-terminal" evidence="4">
    <location>
        <begin position="400"/>
        <end position="466"/>
    </location>
</feature>
<dbReference type="Pfam" id="PF13193">
    <property type="entry name" value="AMP-binding_C"/>
    <property type="match status" value="1"/>
</dbReference>
<dbReference type="EMBL" id="CAEZUX010000032">
    <property type="protein sequence ID" value="CAB4611348.1"/>
    <property type="molecule type" value="Genomic_DNA"/>
</dbReference>
<evidence type="ECO:0000313" key="5">
    <source>
        <dbReference type="EMBL" id="CAB4611348.1"/>
    </source>
</evidence>
<dbReference type="Gene3D" id="3.40.50.12780">
    <property type="entry name" value="N-terminal domain of ligase-like"/>
    <property type="match status" value="1"/>
</dbReference>
<reference evidence="5" key="1">
    <citation type="submission" date="2020-05" db="EMBL/GenBank/DDBJ databases">
        <authorList>
            <person name="Chiriac C."/>
            <person name="Salcher M."/>
            <person name="Ghai R."/>
            <person name="Kavagutti S V."/>
        </authorList>
    </citation>
    <scope>NUCLEOTIDE SEQUENCE</scope>
</reference>
<organism evidence="5">
    <name type="scientific">freshwater metagenome</name>
    <dbReference type="NCBI Taxonomy" id="449393"/>
    <lineage>
        <taxon>unclassified sequences</taxon>
        <taxon>metagenomes</taxon>
        <taxon>ecological metagenomes</taxon>
    </lineage>
</organism>
<dbReference type="GO" id="GO:0006631">
    <property type="term" value="P:fatty acid metabolic process"/>
    <property type="evidence" value="ECO:0007669"/>
    <property type="project" value="TreeGrafter"/>
</dbReference>
<dbReference type="InterPro" id="IPR042099">
    <property type="entry name" value="ANL_N_sf"/>
</dbReference>
<keyword evidence="2" id="KW-0436">Ligase</keyword>
<dbReference type="Pfam" id="PF00501">
    <property type="entry name" value="AMP-binding"/>
    <property type="match status" value="1"/>
</dbReference>
<evidence type="ECO:0000259" key="3">
    <source>
        <dbReference type="Pfam" id="PF00501"/>
    </source>
</evidence>
<dbReference type="PANTHER" id="PTHR43201">
    <property type="entry name" value="ACYL-COA SYNTHETASE"/>
    <property type="match status" value="1"/>
</dbReference>
<dbReference type="InterPro" id="IPR045851">
    <property type="entry name" value="AMP-bd_C_sf"/>
</dbReference>
<proteinExistence type="inferred from homology"/>
<dbReference type="SUPFAM" id="SSF56801">
    <property type="entry name" value="Acetyl-CoA synthetase-like"/>
    <property type="match status" value="1"/>
</dbReference>
<evidence type="ECO:0000256" key="1">
    <source>
        <dbReference type="ARBA" id="ARBA00006432"/>
    </source>
</evidence>
<evidence type="ECO:0000259" key="4">
    <source>
        <dbReference type="Pfam" id="PF13193"/>
    </source>
</evidence>
<protein>
    <submittedName>
        <fullName evidence="5">Unannotated protein</fullName>
    </submittedName>
</protein>
<dbReference type="InterPro" id="IPR025110">
    <property type="entry name" value="AMP-bd_C"/>
</dbReference>
<feature type="domain" description="AMP-dependent synthetase/ligase" evidence="3">
    <location>
        <begin position="16"/>
        <end position="350"/>
    </location>
</feature>
<gene>
    <name evidence="5" type="ORF">UFOPK1874_00439</name>
</gene>
<name>A0A6J6HS29_9ZZZZ</name>
<dbReference type="InterPro" id="IPR000873">
    <property type="entry name" value="AMP-dep_synth/lig_dom"/>
</dbReference>
<accession>A0A6J6HS29</accession>
<comment type="similarity">
    <text evidence="1">Belongs to the ATP-dependent AMP-binding enzyme family.</text>
</comment>
<dbReference type="Gene3D" id="3.30.300.30">
    <property type="match status" value="1"/>
</dbReference>
<dbReference type="PANTHER" id="PTHR43201:SF5">
    <property type="entry name" value="MEDIUM-CHAIN ACYL-COA LIGASE ACSF2, MITOCHONDRIAL"/>
    <property type="match status" value="1"/>
</dbReference>
<dbReference type="GO" id="GO:0031956">
    <property type="term" value="F:medium-chain fatty acid-CoA ligase activity"/>
    <property type="evidence" value="ECO:0007669"/>
    <property type="project" value="TreeGrafter"/>
</dbReference>
<dbReference type="AlphaFoldDB" id="A0A6J6HS29"/>
<evidence type="ECO:0000256" key="2">
    <source>
        <dbReference type="ARBA" id="ARBA00022598"/>
    </source>
</evidence>